<dbReference type="InterPro" id="IPR014729">
    <property type="entry name" value="Rossmann-like_a/b/a_fold"/>
</dbReference>
<dbReference type="PANTHER" id="PTHR46553">
    <property type="entry name" value="ADENINE NUCLEOTIDE ALPHA HYDROLASES-LIKE SUPERFAMILY PROTEIN"/>
    <property type="match status" value="1"/>
</dbReference>
<dbReference type="InterPro" id="IPR006015">
    <property type="entry name" value="Universal_stress_UspA"/>
</dbReference>
<evidence type="ECO:0000313" key="3">
    <source>
        <dbReference type="EMBL" id="GAA3749178.1"/>
    </source>
</evidence>
<proteinExistence type="inferred from homology"/>
<dbReference type="PANTHER" id="PTHR46553:SF3">
    <property type="entry name" value="ADENINE NUCLEOTIDE ALPHA HYDROLASES-LIKE SUPERFAMILY PROTEIN"/>
    <property type="match status" value="1"/>
</dbReference>
<name>A0ABP7FWG7_9ACTN</name>
<accession>A0ABP7FWG7</accession>
<dbReference type="RefSeq" id="WP_345652182.1">
    <property type="nucleotide sequence ID" value="NZ_BAABEP010000048.1"/>
</dbReference>
<comment type="similarity">
    <text evidence="1">Belongs to the universal stress protein A family.</text>
</comment>
<evidence type="ECO:0000313" key="4">
    <source>
        <dbReference type="Proteomes" id="UP001499884"/>
    </source>
</evidence>
<dbReference type="SUPFAM" id="SSF52402">
    <property type="entry name" value="Adenine nucleotide alpha hydrolases-like"/>
    <property type="match status" value="1"/>
</dbReference>
<dbReference type="InterPro" id="IPR006016">
    <property type="entry name" value="UspA"/>
</dbReference>
<dbReference type="Pfam" id="PF00582">
    <property type="entry name" value="Usp"/>
    <property type="match status" value="1"/>
</dbReference>
<dbReference type="Proteomes" id="UP001499884">
    <property type="component" value="Unassembled WGS sequence"/>
</dbReference>
<evidence type="ECO:0000259" key="2">
    <source>
        <dbReference type="Pfam" id="PF00582"/>
    </source>
</evidence>
<dbReference type="EMBL" id="BAABEP010000048">
    <property type="protein sequence ID" value="GAA3749178.1"/>
    <property type="molecule type" value="Genomic_DNA"/>
</dbReference>
<gene>
    <name evidence="3" type="ORF">GCM10023082_51610</name>
</gene>
<feature type="domain" description="UspA" evidence="2">
    <location>
        <begin position="16"/>
        <end position="149"/>
    </location>
</feature>
<organism evidence="3 4">
    <name type="scientific">Streptomyces tremellae</name>
    <dbReference type="NCBI Taxonomy" id="1124239"/>
    <lineage>
        <taxon>Bacteria</taxon>
        <taxon>Bacillati</taxon>
        <taxon>Actinomycetota</taxon>
        <taxon>Actinomycetes</taxon>
        <taxon>Kitasatosporales</taxon>
        <taxon>Streptomycetaceae</taxon>
        <taxon>Streptomyces</taxon>
    </lineage>
</organism>
<protein>
    <submittedName>
        <fullName evidence="3">Universal stress protein</fullName>
    </submittedName>
</protein>
<comment type="caution">
    <text evidence="3">The sequence shown here is derived from an EMBL/GenBank/DDBJ whole genome shotgun (WGS) entry which is preliminary data.</text>
</comment>
<sequence>MVSQEVEQVSTSPQDHRVVVGVDGSDTSKEALKWAVAQAKITGGVVEAIITWEFPVTGWSTGVVDGQFEEWAKQTLDESVEEAVGSRAGVEVSTSVQFGNAASVLIEASRGAELLVVGSRGHGGFTGALLGSVGQHCASHAECPVVIIRGKVPHTSE</sequence>
<dbReference type="Gene3D" id="3.40.50.620">
    <property type="entry name" value="HUPs"/>
    <property type="match status" value="1"/>
</dbReference>
<dbReference type="PRINTS" id="PR01438">
    <property type="entry name" value="UNVRSLSTRESS"/>
</dbReference>
<evidence type="ECO:0000256" key="1">
    <source>
        <dbReference type="ARBA" id="ARBA00008791"/>
    </source>
</evidence>
<reference evidence="4" key="1">
    <citation type="journal article" date="2019" name="Int. J. Syst. Evol. Microbiol.">
        <title>The Global Catalogue of Microorganisms (GCM) 10K type strain sequencing project: providing services to taxonomists for standard genome sequencing and annotation.</title>
        <authorList>
            <consortium name="The Broad Institute Genomics Platform"/>
            <consortium name="The Broad Institute Genome Sequencing Center for Infectious Disease"/>
            <person name="Wu L."/>
            <person name="Ma J."/>
        </authorList>
    </citation>
    <scope>NUCLEOTIDE SEQUENCE [LARGE SCALE GENOMIC DNA]</scope>
    <source>
        <strain evidence="4">JCM 30846</strain>
    </source>
</reference>
<keyword evidence="4" id="KW-1185">Reference proteome</keyword>